<gene>
    <name evidence="1" type="ORF">E4J94_13970</name>
</gene>
<accession>A0A4Z1B7X5</accession>
<organism evidence="1 2">
    <name type="scientific">Empedobacter tilapiae</name>
    <dbReference type="NCBI Taxonomy" id="2491114"/>
    <lineage>
        <taxon>Bacteria</taxon>
        <taxon>Pseudomonadati</taxon>
        <taxon>Bacteroidota</taxon>
        <taxon>Flavobacteriia</taxon>
        <taxon>Flavobacteriales</taxon>
        <taxon>Weeksellaceae</taxon>
        <taxon>Empedobacter</taxon>
    </lineage>
</organism>
<dbReference type="EMBL" id="SRPE01000010">
    <property type="protein sequence ID" value="TGN24344.1"/>
    <property type="molecule type" value="Genomic_DNA"/>
</dbReference>
<dbReference type="OrthoDB" id="1453947at2"/>
<proteinExistence type="predicted"/>
<comment type="caution">
    <text evidence="1">The sequence shown here is derived from an EMBL/GenBank/DDBJ whole genome shotgun (WGS) entry which is preliminary data.</text>
</comment>
<name>A0A4Z1B7X5_9FLAO</name>
<dbReference type="RefSeq" id="WP_135836408.1">
    <property type="nucleotide sequence ID" value="NZ_SRPE01000010.1"/>
</dbReference>
<evidence type="ECO:0000313" key="1">
    <source>
        <dbReference type="EMBL" id="TGN24344.1"/>
    </source>
</evidence>
<dbReference type="Proteomes" id="UP000297998">
    <property type="component" value="Unassembled WGS sequence"/>
</dbReference>
<reference evidence="1 2" key="1">
    <citation type="submission" date="2019-03" db="EMBL/GenBank/DDBJ databases">
        <title>Empedobacter tilapiae sp. nov., isolated from an intestine of Nile tilapia Oreochromis niloticus.</title>
        <authorList>
            <person name="Kim Y.-O."/>
            <person name="Yoon J.-H."/>
        </authorList>
    </citation>
    <scope>NUCLEOTIDE SEQUENCE [LARGE SCALE GENOMIC DNA]</scope>
    <source>
        <strain evidence="1 2">MRS2</strain>
    </source>
</reference>
<keyword evidence="2" id="KW-1185">Reference proteome</keyword>
<protein>
    <submittedName>
        <fullName evidence="1">Uncharacterized protein</fullName>
    </submittedName>
</protein>
<dbReference type="AlphaFoldDB" id="A0A4Z1B7X5"/>
<sequence length="104" mass="11908">MNEELEKNLLENGLKKSFIGTIEQIIDEMNSFFIDAQLENKLKNLIILNIISEPSREVTMDEIGLIHDTILKGIGSQVSIIVNFEEKPLAEIGTYEIEIRYLLE</sequence>
<evidence type="ECO:0000313" key="2">
    <source>
        <dbReference type="Proteomes" id="UP000297998"/>
    </source>
</evidence>